<dbReference type="AlphaFoldDB" id="A0A2N3Y0E4"/>
<dbReference type="GO" id="GO:0003824">
    <property type="term" value="F:catalytic activity"/>
    <property type="evidence" value="ECO:0007669"/>
    <property type="project" value="UniProtKB-ARBA"/>
</dbReference>
<proteinExistence type="predicted"/>
<keyword evidence="2" id="KW-1185">Reference proteome</keyword>
<dbReference type="PANTHER" id="PTHR11941:SF54">
    <property type="entry name" value="ENOYL-COA HYDRATASE, MITOCHONDRIAL"/>
    <property type="match status" value="1"/>
</dbReference>
<dbReference type="Pfam" id="PF00378">
    <property type="entry name" value="ECH_1"/>
    <property type="match status" value="1"/>
</dbReference>
<protein>
    <submittedName>
        <fullName evidence="1">Enoyl-CoA hydratase</fullName>
    </submittedName>
</protein>
<name>A0A2N3Y0E4_SACSN</name>
<dbReference type="GO" id="GO:0006635">
    <property type="term" value="P:fatty acid beta-oxidation"/>
    <property type="evidence" value="ECO:0007669"/>
    <property type="project" value="TreeGrafter"/>
</dbReference>
<dbReference type="InterPro" id="IPR029045">
    <property type="entry name" value="ClpP/crotonase-like_dom_sf"/>
</dbReference>
<dbReference type="Proteomes" id="UP000233786">
    <property type="component" value="Unassembled WGS sequence"/>
</dbReference>
<dbReference type="OrthoDB" id="8640486at2"/>
<evidence type="ECO:0000313" key="2">
    <source>
        <dbReference type="Proteomes" id="UP000233786"/>
    </source>
</evidence>
<gene>
    <name evidence="1" type="ORF">A8926_4220</name>
</gene>
<reference evidence="1" key="1">
    <citation type="submission" date="2017-12" db="EMBL/GenBank/DDBJ databases">
        <title>Sequencing the genomes of 1000 Actinobacteria strains.</title>
        <authorList>
            <person name="Klenk H.-P."/>
        </authorList>
    </citation>
    <scope>NUCLEOTIDE SEQUENCE [LARGE SCALE GENOMIC DNA]</scope>
    <source>
        <strain evidence="1">DSM 44228</strain>
    </source>
</reference>
<dbReference type="SUPFAM" id="SSF52096">
    <property type="entry name" value="ClpP/crotonase"/>
    <property type="match status" value="1"/>
</dbReference>
<dbReference type="Gene3D" id="3.90.226.10">
    <property type="entry name" value="2-enoyl-CoA Hydratase, Chain A, domain 1"/>
    <property type="match status" value="1"/>
</dbReference>
<dbReference type="EMBL" id="PJNB01000001">
    <property type="protein sequence ID" value="PKW16392.1"/>
    <property type="molecule type" value="Genomic_DNA"/>
</dbReference>
<sequence length="248" mass="26294">MLDIEERSGVTVVRLRHGKVNALDLDLLQAITAAMHEIDEERALVLTGTDTAFSAGVDLRRILDGGTAYVEQFLPALSETFLAIFDRPGPVVAAANGHAIAGGCVMAAACDLRVMSQGTIGLAELSVGVPFPTSALEIIRHAVGPVASQLVLTAALLDPPQARSIGLIDHIELPAALLDSAVGHAQRMARIPAEVFAFSKRQLQQPARDRIAARSEDDQAVLAMWSSTDTQQAISGYLGALERSRSAR</sequence>
<organism evidence="1 2">
    <name type="scientific">Saccharopolyspora spinosa</name>
    <dbReference type="NCBI Taxonomy" id="60894"/>
    <lineage>
        <taxon>Bacteria</taxon>
        <taxon>Bacillati</taxon>
        <taxon>Actinomycetota</taxon>
        <taxon>Actinomycetes</taxon>
        <taxon>Pseudonocardiales</taxon>
        <taxon>Pseudonocardiaceae</taxon>
        <taxon>Saccharopolyspora</taxon>
    </lineage>
</organism>
<dbReference type="CDD" id="cd06558">
    <property type="entry name" value="crotonase-like"/>
    <property type="match status" value="1"/>
</dbReference>
<dbReference type="PANTHER" id="PTHR11941">
    <property type="entry name" value="ENOYL-COA HYDRATASE-RELATED"/>
    <property type="match status" value="1"/>
</dbReference>
<comment type="caution">
    <text evidence="1">The sequence shown here is derived from an EMBL/GenBank/DDBJ whole genome shotgun (WGS) entry which is preliminary data.</text>
</comment>
<accession>A0A2N3Y0E4</accession>
<evidence type="ECO:0000313" key="1">
    <source>
        <dbReference type="EMBL" id="PKW16392.1"/>
    </source>
</evidence>
<dbReference type="RefSeq" id="WP_010314663.1">
    <property type="nucleotide sequence ID" value="NZ_CP061007.1"/>
</dbReference>
<dbReference type="STRING" id="994479.GCA_000194155_07165"/>
<dbReference type="InterPro" id="IPR001753">
    <property type="entry name" value="Enoyl-CoA_hydra/iso"/>
</dbReference>